<dbReference type="InterPro" id="IPR014292">
    <property type="entry name" value="Acyl_transf_WS/DGAT"/>
</dbReference>
<dbReference type="AlphaFoldDB" id="A0A934K514"/>
<evidence type="ECO:0000256" key="8">
    <source>
        <dbReference type="ARBA" id="ARBA00023098"/>
    </source>
</evidence>
<evidence type="ECO:0000256" key="11">
    <source>
        <dbReference type="SAM" id="MobiDB-lite"/>
    </source>
</evidence>
<proteinExistence type="inferred from homology"/>
<comment type="caution">
    <text evidence="14">The sequence shown here is derived from an EMBL/GenBank/DDBJ whole genome shotgun (WGS) entry which is preliminary data.</text>
</comment>
<evidence type="ECO:0000313" key="15">
    <source>
        <dbReference type="Proteomes" id="UP000612893"/>
    </source>
</evidence>
<reference evidence="14" key="1">
    <citation type="submission" date="2020-10" db="EMBL/GenBank/DDBJ databases">
        <title>Ca. Dormibacterota MAGs.</title>
        <authorList>
            <person name="Montgomery K."/>
        </authorList>
    </citation>
    <scope>NUCLEOTIDE SEQUENCE [LARGE SCALE GENOMIC DNA]</scope>
    <source>
        <strain evidence="14">SC8812_S17_10</strain>
    </source>
</reference>
<feature type="region of interest" description="Disordered" evidence="11">
    <location>
        <begin position="457"/>
        <end position="496"/>
    </location>
</feature>
<dbReference type="RefSeq" id="WP_338204473.1">
    <property type="nucleotide sequence ID" value="NZ_JAEKNR010000213.1"/>
</dbReference>
<evidence type="ECO:0000256" key="1">
    <source>
        <dbReference type="ARBA" id="ARBA00004771"/>
    </source>
</evidence>
<dbReference type="Pfam" id="PF03007">
    <property type="entry name" value="WS_DGAT_cat"/>
    <property type="match status" value="1"/>
</dbReference>
<evidence type="ECO:0000256" key="10">
    <source>
        <dbReference type="ARBA" id="ARBA00048109"/>
    </source>
</evidence>
<dbReference type="EMBL" id="JAEKNR010000213">
    <property type="protein sequence ID" value="MBJ7600582.1"/>
    <property type="molecule type" value="Genomic_DNA"/>
</dbReference>
<keyword evidence="9" id="KW-0012">Acyltransferase</keyword>
<dbReference type="Gene3D" id="3.30.559.10">
    <property type="entry name" value="Chloramphenicol acetyltransferase-like domain"/>
    <property type="match status" value="1"/>
</dbReference>
<dbReference type="GO" id="GO:0004144">
    <property type="term" value="F:diacylglycerol O-acyltransferase activity"/>
    <property type="evidence" value="ECO:0007669"/>
    <property type="project" value="UniProtKB-EC"/>
</dbReference>
<dbReference type="InterPro" id="IPR023213">
    <property type="entry name" value="CAT-like_dom_sf"/>
</dbReference>
<feature type="compositionally biased region" description="Basic residues" evidence="11">
    <location>
        <begin position="464"/>
        <end position="474"/>
    </location>
</feature>
<evidence type="ECO:0000256" key="5">
    <source>
        <dbReference type="ARBA" id="ARBA00022516"/>
    </source>
</evidence>
<dbReference type="PANTHER" id="PTHR31650:SF1">
    <property type="entry name" value="WAX ESTER SYNTHASE_DIACYLGLYCEROL ACYLTRANSFERASE 4-RELATED"/>
    <property type="match status" value="1"/>
</dbReference>
<evidence type="ECO:0000256" key="9">
    <source>
        <dbReference type="ARBA" id="ARBA00023315"/>
    </source>
</evidence>
<comment type="pathway">
    <text evidence="2">Lipid metabolism.</text>
</comment>
<comment type="catalytic activity">
    <reaction evidence="10">
        <text>an acyl-CoA + a 1,2-diacyl-sn-glycerol = a triacyl-sn-glycerol + CoA</text>
        <dbReference type="Rhea" id="RHEA:10868"/>
        <dbReference type="ChEBI" id="CHEBI:17815"/>
        <dbReference type="ChEBI" id="CHEBI:57287"/>
        <dbReference type="ChEBI" id="CHEBI:58342"/>
        <dbReference type="ChEBI" id="CHEBI:64615"/>
        <dbReference type="EC" id="2.3.1.20"/>
    </reaction>
</comment>
<dbReference type="PANTHER" id="PTHR31650">
    <property type="entry name" value="O-ACYLTRANSFERASE (WSD1-LIKE) FAMILY PROTEIN"/>
    <property type="match status" value="1"/>
</dbReference>
<evidence type="ECO:0000256" key="7">
    <source>
        <dbReference type="ARBA" id="ARBA00022798"/>
    </source>
</evidence>
<dbReference type="NCBIfam" id="TIGR02946">
    <property type="entry name" value="acyl_WS_DGAT"/>
    <property type="match status" value="1"/>
</dbReference>
<evidence type="ECO:0000313" key="14">
    <source>
        <dbReference type="EMBL" id="MBJ7600582.1"/>
    </source>
</evidence>
<evidence type="ECO:0000259" key="12">
    <source>
        <dbReference type="Pfam" id="PF03007"/>
    </source>
</evidence>
<keyword evidence="8" id="KW-0443">Lipid metabolism</keyword>
<evidence type="ECO:0000256" key="2">
    <source>
        <dbReference type="ARBA" id="ARBA00005189"/>
    </source>
</evidence>
<evidence type="ECO:0000256" key="6">
    <source>
        <dbReference type="ARBA" id="ARBA00022679"/>
    </source>
</evidence>
<dbReference type="InterPro" id="IPR009721">
    <property type="entry name" value="O-acyltransferase_WSD1_C"/>
</dbReference>
<evidence type="ECO:0000256" key="3">
    <source>
        <dbReference type="ARBA" id="ARBA00009587"/>
    </source>
</evidence>
<keyword evidence="5" id="KW-0444">Lipid biosynthesis</keyword>
<dbReference type="Pfam" id="PF06974">
    <property type="entry name" value="WS_DGAT_C"/>
    <property type="match status" value="1"/>
</dbReference>
<dbReference type="InterPro" id="IPR045034">
    <property type="entry name" value="O-acyltransferase_WSD1-like"/>
</dbReference>
<gene>
    <name evidence="14" type="ORF">JF922_21240</name>
</gene>
<feature type="domain" description="O-acyltransferase WSD1 C-terminal" evidence="13">
    <location>
        <begin position="309"/>
        <end position="453"/>
    </location>
</feature>
<keyword evidence="6" id="KW-0808">Transferase</keyword>
<organism evidence="14 15">
    <name type="scientific">Candidatus Nephthysia bennettiae</name>
    <dbReference type="NCBI Taxonomy" id="3127016"/>
    <lineage>
        <taxon>Bacteria</taxon>
        <taxon>Bacillati</taxon>
        <taxon>Candidatus Dormiibacterota</taxon>
        <taxon>Candidatus Dormibacteria</taxon>
        <taxon>Candidatus Dormibacterales</taxon>
        <taxon>Candidatus Dormibacteraceae</taxon>
        <taxon>Candidatus Nephthysia</taxon>
    </lineage>
</organism>
<dbReference type="GO" id="GO:0006629">
    <property type="term" value="P:lipid metabolic process"/>
    <property type="evidence" value="ECO:0007669"/>
    <property type="project" value="UniProtKB-KW"/>
</dbReference>
<protein>
    <recommendedName>
        <fullName evidence="4">diacylglycerol O-acyltransferase</fullName>
        <ecNumber evidence="4">2.3.1.20</ecNumber>
    </recommendedName>
</protein>
<keyword evidence="7" id="KW-0319">Glycerol metabolism</keyword>
<dbReference type="SUPFAM" id="SSF52777">
    <property type="entry name" value="CoA-dependent acyltransferases"/>
    <property type="match status" value="1"/>
</dbReference>
<feature type="domain" description="O-acyltransferase WSD1-like N-terminal" evidence="12">
    <location>
        <begin position="4"/>
        <end position="266"/>
    </location>
</feature>
<evidence type="ECO:0000259" key="13">
    <source>
        <dbReference type="Pfam" id="PF06974"/>
    </source>
</evidence>
<dbReference type="GO" id="GO:0006071">
    <property type="term" value="P:glycerol metabolic process"/>
    <property type="evidence" value="ECO:0007669"/>
    <property type="project" value="UniProtKB-KW"/>
</dbReference>
<dbReference type="EC" id="2.3.1.20" evidence="4"/>
<evidence type="ECO:0000256" key="4">
    <source>
        <dbReference type="ARBA" id="ARBA00013244"/>
    </source>
</evidence>
<comment type="pathway">
    <text evidence="1">Glycerolipid metabolism; triacylglycerol biosynthesis.</text>
</comment>
<dbReference type="Proteomes" id="UP000612893">
    <property type="component" value="Unassembled WGS sequence"/>
</dbReference>
<name>A0A934K514_9BACT</name>
<accession>A0A934K514</accession>
<comment type="similarity">
    <text evidence="3">Belongs to the long-chain O-acyltransferase family.</text>
</comment>
<keyword evidence="15" id="KW-1185">Reference proteome</keyword>
<dbReference type="InterPro" id="IPR004255">
    <property type="entry name" value="O-acyltransferase_WSD1_N"/>
</dbReference>
<sequence>MDRMSPQDASFLYIENANNPMHVGSVVVFEGPPPSYGDLVRMVVRKLHLVPRYRQKVRFPPLELGRPVWVDDGHFQVLYHVRHTALPPPGGDGELRNLAGRVFAQLLDRTKPLWELWLVQGLPEERWALVQKVHHCMVDGIASTDLMSIMFEASPQARLPAPVPWNPRPEPSAAQLAADALADGVAAPLTRLRSLPMAARAPFLNLEETVGLVRGLARLPAQPLRRTPGSLNGPVGPHRRWSWVKTSLDDIRQIKDRLGGSVNDVVLSAITRGFRELLLERGESMDGLVVRTLVPVSVRNPREKGTLNNRVSGVFPELPVGIEDPLERLEDIRRQMDGLKESRQAVAGDALIQLSGFTPPMWLSLGARLGARLPQRLVQTVTTNVPGPQQPLYANGRRMLECYPYVPIGGRMRVGIAIFSYAGGLTFGLTGDYDTMPDLETLGRGIEKGVSELRRLAGMGGGKRAAKGPRRRSPRQTSRARGQGRPAGRIDRAASA</sequence>